<dbReference type="GO" id="GO:0030992">
    <property type="term" value="C:intraciliary transport particle B"/>
    <property type="evidence" value="ECO:0007669"/>
    <property type="project" value="InterPro"/>
</dbReference>
<dbReference type="InterPro" id="IPR029602">
    <property type="entry name" value="IFT74"/>
</dbReference>
<feature type="coiled-coil region" evidence="1">
    <location>
        <begin position="137"/>
        <end position="171"/>
    </location>
</feature>
<name>Q4TEF2_TETNG</name>
<evidence type="ECO:0000313" key="3">
    <source>
        <dbReference type="EMBL" id="CAF88730.1"/>
    </source>
</evidence>
<feature type="region of interest" description="Disordered" evidence="2">
    <location>
        <begin position="195"/>
        <end position="263"/>
    </location>
</feature>
<comment type="caution">
    <text evidence="3">The sequence shown here is derived from an EMBL/GenBank/DDBJ whole genome shotgun (WGS) entry which is preliminary data.</text>
</comment>
<reference evidence="3" key="2">
    <citation type="submission" date="2004-02" db="EMBL/GenBank/DDBJ databases">
        <authorList>
            <consortium name="Genoscope"/>
            <consortium name="Whitehead Institute Centre for Genome Research"/>
        </authorList>
    </citation>
    <scope>NUCLEOTIDE SEQUENCE</scope>
</reference>
<dbReference type="PANTHER" id="PTHR31432:SF0">
    <property type="entry name" value="INTRAFLAGELLAR TRANSPORT PROTEIN 74 HOMOLOG"/>
    <property type="match status" value="1"/>
</dbReference>
<sequence length="277" mass="32011">MGTSEDLLQELAVLQEELDILLKKKEDYESELNHSHIKQEMIRLHETLTALEVKRDAMVAEEKTLVSPQEEREKLFKQVKDDNQEIASMERQLTELRERTRQITEEIHQRDQADSQGEPWHKYRELKKREEEIDRFLSSFEKSRLQEQEAMAQAEENIVSLLELCSRVRRNRRRRNRRRGESNSVLCLEHECTASRGHGDRRRAEEHAGRAGQQGDGGGPVQEHGQGAGHRSASPTHGHKVPPAPALLTNLSSVKRRSDCGRTWRRCSSWRGRSGVS</sequence>
<dbReference type="GO" id="GO:0035735">
    <property type="term" value="P:intraciliary transport involved in cilium assembly"/>
    <property type="evidence" value="ECO:0007669"/>
    <property type="project" value="TreeGrafter"/>
</dbReference>
<reference evidence="3" key="1">
    <citation type="journal article" date="2004" name="Nature">
        <title>Genome duplication in the teleost fish Tetraodon nigroviridis reveals the early vertebrate proto-karyotype.</title>
        <authorList>
            <person name="Jaillon O."/>
            <person name="Aury J.-M."/>
            <person name="Brunet F."/>
            <person name="Petit J.-L."/>
            <person name="Stange-Thomann N."/>
            <person name="Mauceli E."/>
            <person name="Bouneau L."/>
            <person name="Fischer C."/>
            <person name="Ozouf-Costaz C."/>
            <person name="Bernot A."/>
            <person name="Nicaud S."/>
            <person name="Jaffe D."/>
            <person name="Fisher S."/>
            <person name="Lutfalla G."/>
            <person name="Dossat C."/>
            <person name="Segurens B."/>
            <person name="Dasilva C."/>
            <person name="Salanoubat M."/>
            <person name="Levy M."/>
            <person name="Boudet N."/>
            <person name="Castellano S."/>
            <person name="Anthouard V."/>
            <person name="Jubin C."/>
            <person name="Castelli V."/>
            <person name="Katinka M."/>
            <person name="Vacherie B."/>
            <person name="Biemont C."/>
            <person name="Skalli Z."/>
            <person name="Cattolico L."/>
            <person name="Poulain J."/>
            <person name="De Berardinis V."/>
            <person name="Cruaud C."/>
            <person name="Duprat S."/>
            <person name="Brottier P."/>
            <person name="Coutanceau J.-P."/>
            <person name="Gouzy J."/>
            <person name="Parra G."/>
            <person name="Lardier G."/>
            <person name="Chapple C."/>
            <person name="McKernan K.J."/>
            <person name="McEwan P."/>
            <person name="Bosak S."/>
            <person name="Kellis M."/>
            <person name="Volff J.-N."/>
            <person name="Guigo R."/>
            <person name="Zody M.C."/>
            <person name="Mesirov J."/>
            <person name="Lindblad-Toh K."/>
            <person name="Birren B."/>
            <person name="Nusbaum C."/>
            <person name="Kahn D."/>
            <person name="Robinson-Rechavi M."/>
            <person name="Laudet V."/>
            <person name="Schachter V."/>
            <person name="Quetier F."/>
            <person name="Saurin W."/>
            <person name="Scarpelli C."/>
            <person name="Wincker P."/>
            <person name="Lander E.S."/>
            <person name="Weissenbach J."/>
            <person name="Roest Crollius H."/>
        </authorList>
    </citation>
    <scope>NUCLEOTIDE SEQUENCE [LARGE SCALE GENOMIC DNA]</scope>
</reference>
<dbReference type="AlphaFoldDB" id="Q4TEF2"/>
<dbReference type="PANTHER" id="PTHR31432">
    <property type="entry name" value="INTRAFLAGELLAR TRANSPORT PROTEIN 74 HOMOLOG"/>
    <property type="match status" value="1"/>
</dbReference>
<gene>
    <name evidence="3" type="ORF">GSTENG00002287001</name>
</gene>
<dbReference type="GO" id="GO:0005929">
    <property type="term" value="C:cilium"/>
    <property type="evidence" value="ECO:0007669"/>
    <property type="project" value="TreeGrafter"/>
</dbReference>
<protein>
    <submittedName>
        <fullName evidence="3">(spotted green pufferfish) hypothetical protein</fullName>
    </submittedName>
</protein>
<feature type="coiled-coil region" evidence="1">
    <location>
        <begin position="72"/>
        <end position="106"/>
    </location>
</feature>
<dbReference type="EMBL" id="CAAE01005451">
    <property type="protein sequence ID" value="CAF88730.1"/>
    <property type="molecule type" value="Genomic_DNA"/>
</dbReference>
<keyword evidence="1" id="KW-0175">Coiled coil</keyword>
<dbReference type="KEGG" id="tng:GSTEN00002287G001"/>
<organism evidence="3">
    <name type="scientific">Tetraodon nigroviridis</name>
    <name type="common">Spotted green pufferfish</name>
    <name type="synonym">Chelonodon nigroviridis</name>
    <dbReference type="NCBI Taxonomy" id="99883"/>
    <lineage>
        <taxon>Eukaryota</taxon>
        <taxon>Metazoa</taxon>
        <taxon>Chordata</taxon>
        <taxon>Craniata</taxon>
        <taxon>Vertebrata</taxon>
        <taxon>Euteleostomi</taxon>
        <taxon>Actinopterygii</taxon>
        <taxon>Neopterygii</taxon>
        <taxon>Teleostei</taxon>
        <taxon>Neoteleostei</taxon>
        <taxon>Acanthomorphata</taxon>
        <taxon>Eupercaria</taxon>
        <taxon>Tetraodontiformes</taxon>
        <taxon>Tetradontoidea</taxon>
        <taxon>Tetraodontidae</taxon>
        <taxon>Tetraodon</taxon>
    </lineage>
</organism>
<evidence type="ECO:0000256" key="2">
    <source>
        <dbReference type="SAM" id="MobiDB-lite"/>
    </source>
</evidence>
<accession>Q4TEF2</accession>
<feature type="coiled-coil region" evidence="1">
    <location>
        <begin position="4"/>
        <end position="31"/>
    </location>
</feature>
<proteinExistence type="predicted"/>
<dbReference type="GO" id="GO:0048487">
    <property type="term" value="F:beta-tubulin binding"/>
    <property type="evidence" value="ECO:0007669"/>
    <property type="project" value="InterPro"/>
</dbReference>
<dbReference type="OrthoDB" id="444379at2759"/>
<evidence type="ECO:0000256" key="1">
    <source>
        <dbReference type="SAM" id="Coils"/>
    </source>
</evidence>